<protein>
    <recommendedName>
        <fullName evidence="6">DUF3379 domain-containing protein</fullName>
    </recommendedName>
</protein>
<proteinExistence type="predicted"/>
<sequence length="209" mass="23281">MKKSLKQATKDHYNQQNLSAAQLGSLNAILSTSENNSERNIDSQLFTIKHSKKQSRWLAIAATFLLGIAVTFYMQIENSTYGVQLAQEVVANHVRLRPLEVKSDSFAIVSSYFTELDFNPVQSAATELSGMTMLGGRYCSIKSEIAAQLRYQDKQGNMLTLYQVGFDAEKFGDIPAKESGEKPTTYNVKGFHVTLWTENGLLMALVQPL</sequence>
<dbReference type="OrthoDB" id="6199345at2"/>
<keyword evidence="1" id="KW-0472">Membrane</keyword>
<feature type="transmembrane region" description="Helical" evidence="1">
    <location>
        <begin position="57"/>
        <end position="76"/>
    </location>
</feature>
<evidence type="ECO:0008006" key="6">
    <source>
        <dbReference type="Google" id="ProtNLM"/>
    </source>
</evidence>
<evidence type="ECO:0000313" key="2">
    <source>
        <dbReference type="EMBL" id="AZG36281.1"/>
    </source>
</evidence>
<evidence type="ECO:0000313" key="4">
    <source>
        <dbReference type="Proteomes" id="UP000273778"/>
    </source>
</evidence>
<dbReference type="KEGG" id="spsr:EGC80_16285"/>
<organism evidence="3 5">
    <name type="scientific">Shewanella psychromarinicola</name>
    <dbReference type="NCBI Taxonomy" id="2487742"/>
    <lineage>
        <taxon>Bacteria</taxon>
        <taxon>Pseudomonadati</taxon>
        <taxon>Pseudomonadota</taxon>
        <taxon>Gammaproteobacteria</taxon>
        <taxon>Alteromonadales</taxon>
        <taxon>Shewanellaceae</taxon>
        <taxon>Shewanella</taxon>
    </lineage>
</organism>
<dbReference type="EMBL" id="RKKB01000013">
    <property type="protein sequence ID" value="RPA27377.1"/>
    <property type="molecule type" value="Genomic_DNA"/>
</dbReference>
<dbReference type="RefSeq" id="WP_124013734.1">
    <property type="nucleotide sequence ID" value="NZ_CP034073.1"/>
</dbReference>
<reference evidence="3" key="3">
    <citation type="submission" date="2018-11" db="EMBL/GenBank/DDBJ databases">
        <authorList>
            <person name="Hwang Y.J."/>
            <person name="Hwang C.Y."/>
        </authorList>
    </citation>
    <scope>NUCLEOTIDE SEQUENCE</scope>
    <source>
        <strain evidence="3">R106</strain>
    </source>
</reference>
<keyword evidence="1" id="KW-0812">Transmembrane</keyword>
<keyword evidence="1" id="KW-1133">Transmembrane helix</keyword>
<name>A0A3N4DRH2_9GAMM</name>
<dbReference type="AlphaFoldDB" id="A0A3N4DRH2"/>
<evidence type="ECO:0000313" key="5">
    <source>
        <dbReference type="Proteomes" id="UP000278855"/>
    </source>
</evidence>
<keyword evidence="4" id="KW-1185">Reference proteome</keyword>
<dbReference type="Proteomes" id="UP000278855">
    <property type="component" value="Unassembled WGS sequence"/>
</dbReference>
<gene>
    <name evidence="3" type="ORF">EGC77_17555</name>
    <name evidence="2" type="ORF">EGC80_16285</name>
</gene>
<reference evidence="2 4" key="1">
    <citation type="submission" date="2018-11" db="EMBL/GenBank/DDBJ databases">
        <title>Shewanella sp. M2.</title>
        <authorList>
            <person name="Hwang Y.J."/>
            <person name="Hwang C.Y."/>
        </authorList>
    </citation>
    <scope>NUCLEOTIDE SEQUENCE [LARGE SCALE GENOMIC DNA]</scope>
    <source>
        <strain evidence="2 4">M2</strain>
    </source>
</reference>
<reference evidence="5" key="2">
    <citation type="submission" date="2018-11" db="EMBL/GenBank/DDBJ databases">
        <title>Shewanella sp. R106.</title>
        <authorList>
            <person name="Hwang Y.J."/>
            <person name="Hwang C.Y."/>
        </authorList>
    </citation>
    <scope>NUCLEOTIDE SEQUENCE [LARGE SCALE GENOMIC DNA]</scope>
    <source>
        <strain evidence="5">R106</strain>
    </source>
</reference>
<dbReference type="Proteomes" id="UP000273778">
    <property type="component" value="Chromosome"/>
</dbReference>
<accession>A0A3N4DRH2</accession>
<evidence type="ECO:0000256" key="1">
    <source>
        <dbReference type="SAM" id="Phobius"/>
    </source>
</evidence>
<dbReference type="EMBL" id="CP034073">
    <property type="protein sequence ID" value="AZG36281.1"/>
    <property type="molecule type" value="Genomic_DNA"/>
</dbReference>
<evidence type="ECO:0000313" key="3">
    <source>
        <dbReference type="EMBL" id="RPA27377.1"/>
    </source>
</evidence>